<sequence>MYKCTAKGCKATFNRRIGLGVHRVTCRHRFAEFKDALFSEPGSSSESEDDQRSLKRRKHDEGVNVAPECLPSPSPPPPAAAMQTRSGRTIRIPKRFVDFVPSNTEELAPHVSATLPEAPHLSSPLPYRSPTVEDAVEVEDIWELEPDVFGLYRTYTAPVQRDPEASRRATNQRPGCEPIADNDPRFANISWLSQNSTLGVGSDLDSSSLGPFPNCSQFRLIDWWHNASLTKSQEDFNSLLDLLHSKGFSIDDLQGLEAQQAQRLLDDFASPTGIFSTRDGWQQGTVNVPLPKTKVSYPSEQDAPTAAVPGLFFRRIIEVLRGVATDARFADEYHWVPHSLKWQPPVCAEGDDQPVQPNAPPSGDGDERSRPSPTPPDPVQVFTDLFNTEAMQREFEAIRRRPREPTDAADLEYGILPLMLWSDATHLTSFGSASLWPIYLYIGALSKYIRGMPTEFAAHHIAYIPSLPDTIQELYTQHYGTTPSADVLTFCKRELMQRIWLMLLDEDFMEAYKHGILIDCADGIKRRLFPRILTYSADYPENEASESGTPAGMLRASEKRIDNDQLHRDIQKARDLVFKKGYSLASTRVQALLDARSLNPIQTAFSTRLAPFGVNFYNMFVPDLMHEFELGVWKGTFAHLLRLLEAQGDDVVTEFNHRMRSLPTFGRDTIRKFWDNVSAQRKLAARDYEDFLQVMMPVFEGLLPLKDDETIADLLFELANWHALAKLRLHTEVTLDIFRVATTELYAAMRAFAATTCTRYETHELEREAEARVRREEKRHGAPPPNRRRKIVQFSTMKTYKYHSLQHYPDAIPEFGTLDGYNSQVAELEHRHAKRYYARTNKIEYTGQIASHQRRESLLRAIRIKDGYIPRHERLRAQREAARKHPRAQPSGPAYDEREDDLPPISPLSHYSISQSSRLPLYLGNWLAENDEDPATENFIPQLQAHLLARICGDVEDPTLAQLDGVEIHNDRIYRHKILRLNYTAYNLRREQDTINPRTHADIMTLAPSGDVDHPFWYGRVIDIFHTQARYTGPGATPAMTQWRRVEFLRIRWFEHDPEYLCGFTERRLPRLRFVHDDDPLSCAFSFIDPADVIRAAYIIPAFAHGTTTSLLRPSELARPPEDKDTDFKYYYVCIFADRDVYMRHLGGGVGHCGAGIDVEASRGNAFRATPPGYPSDDSPSLSTGLAEADADECDVHSESDDGWDEPDVREDGWWWDGGCDQDLDEFFARDNAVFAEHEGDEFDMDRDLDEENQQAADDVYEVEGFAPL</sequence>
<dbReference type="STRING" id="5643.A0A060SY31"/>
<feature type="region of interest" description="Disordered" evidence="1">
    <location>
        <begin position="39"/>
        <end position="85"/>
    </location>
</feature>
<dbReference type="AlphaFoldDB" id="A0A060SY31"/>
<dbReference type="PROSITE" id="PS00028">
    <property type="entry name" value="ZINC_FINGER_C2H2_1"/>
    <property type="match status" value="1"/>
</dbReference>
<accession>A0A060SY31</accession>
<feature type="compositionally biased region" description="Pro residues" evidence="1">
    <location>
        <begin position="70"/>
        <end position="79"/>
    </location>
</feature>
<protein>
    <recommendedName>
        <fullName evidence="2">C2H2-type domain-containing protein</fullName>
    </recommendedName>
</protein>
<reference evidence="3" key="1">
    <citation type="submission" date="2014-01" db="EMBL/GenBank/DDBJ databases">
        <title>The genome of the white-rot fungus Pycnoporus cinnabarinus: a basidiomycete model with a versatile arsenal for lignocellulosic biomass breakdown.</title>
        <authorList>
            <person name="Levasseur A."/>
            <person name="Lomascolo A."/>
            <person name="Ruiz-Duenas F.J."/>
            <person name="Uzan E."/>
            <person name="Piumi F."/>
            <person name="Kues U."/>
            <person name="Ram A.F.J."/>
            <person name="Murat C."/>
            <person name="Haon M."/>
            <person name="Benoit I."/>
            <person name="Arfi Y."/>
            <person name="Chevret D."/>
            <person name="Drula E."/>
            <person name="Kwon M.J."/>
            <person name="Gouret P."/>
            <person name="Lesage-Meessen L."/>
            <person name="Lombard V."/>
            <person name="Mariette J."/>
            <person name="Noirot C."/>
            <person name="Park J."/>
            <person name="Patyshakuliyeva A."/>
            <person name="Wieneger R.A.B."/>
            <person name="Wosten H.A.B."/>
            <person name="Martin F."/>
            <person name="Coutinho P.M."/>
            <person name="de Vries R."/>
            <person name="Martinez A.T."/>
            <person name="Klopp C."/>
            <person name="Pontarotti P."/>
            <person name="Henrissat B."/>
            <person name="Record E."/>
        </authorList>
    </citation>
    <scope>NUCLEOTIDE SEQUENCE [LARGE SCALE GENOMIC DNA]</scope>
    <source>
        <strain evidence="3">BRFM137</strain>
    </source>
</reference>
<dbReference type="Pfam" id="PF18759">
    <property type="entry name" value="Plavaka"/>
    <property type="match status" value="1"/>
</dbReference>
<proteinExistence type="predicted"/>
<dbReference type="HOGENOM" id="CLU_247588_0_0_1"/>
<dbReference type="EMBL" id="CCBP010000443">
    <property type="protein sequence ID" value="CDO77154.1"/>
    <property type="molecule type" value="Genomic_DNA"/>
</dbReference>
<keyword evidence="4" id="KW-1185">Reference proteome</keyword>
<evidence type="ECO:0000256" key="1">
    <source>
        <dbReference type="SAM" id="MobiDB-lite"/>
    </source>
</evidence>
<name>A0A060SY31_PYCCI</name>
<feature type="region of interest" description="Disordered" evidence="1">
    <location>
        <begin position="877"/>
        <end position="909"/>
    </location>
</feature>
<dbReference type="InterPro" id="IPR041078">
    <property type="entry name" value="Plavaka"/>
</dbReference>
<gene>
    <name evidence="3" type="ORF">BN946_scf184657.g29</name>
</gene>
<dbReference type="Proteomes" id="UP000029665">
    <property type="component" value="Unassembled WGS sequence"/>
</dbReference>
<feature type="region of interest" description="Disordered" evidence="1">
    <location>
        <begin position="346"/>
        <end position="379"/>
    </location>
</feature>
<dbReference type="InterPro" id="IPR013087">
    <property type="entry name" value="Znf_C2H2_type"/>
</dbReference>
<dbReference type="OMA" id="RYETHEL"/>
<organism evidence="3 4">
    <name type="scientific">Pycnoporus cinnabarinus</name>
    <name type="common">Cinnabar-red polypore</name>
    <name type="synonym">Trametes cinnabarina</name>
    <dbReference type="NCBI Taxonomy" id="5643"/>
    <lineage>
        <taxon>Eukaryota</taxon>
        <taxon>Fungi</taxon>
        <taxon>Dikarya</taxon>
        <taxon>Basidiomycota</taxon>
        <taxon>Agaricomycotina</taxon>
        <taxon>Agaricomycetes</taxon>
        <taxon>Polyporales</taxon>
        <taxon>Polyporaceae</taxon>
        <taxon>Trametes</taxon>
    </lineage>
</organism>
<dbReference type="OrthoDB" id="2687259at2759"/>
<evidence type="ECO:0000259" key="2">
    <source>
        <dbReference type="PROSITE" id="PS00028"/>
    </source>
</evidence>
<comment type="caution">
    <text evidence="3">The sequence shown here is derived from an EMBL/GenBank/DDBJ whole genome shotgun (WGS) entry which is preliminary data.</text>
</comment>
<evidence type="ECO:0000313" key="3">
    <source>
        <dbReference type="EMBL" id="CDO77154.1"/>
    </source>
</evidence>
<evidence type="ECO:0000313" key="4">
    <source>
        <dbReference type="Proteomes" id="UP000029665"/>
    </source>
</evidence>
<feature type="domain" description="C2H2-type" evidence="2">
    <location>
        <begin position="4"/>
        <end position="28"/>
    </location>
</feature>